<evidence type="ECO:0000256" key="2">
    <source>
        <dbReference type="ARBA" id="ARBA00022692"/>
    </source>
</evidence>
<gene>
    <name evidence="5" type="ORF">VC83_09360</name>
</gene>
<evidence type="ECO:0000256" key="1">
    <source>
        <dbReference type="ARBA" id="ARBA00004370"/>
    </source>
</evidence>
<accession>A0A176ZYA7</accession>
<dbReference type="InterPro" id="IPR018303">
    <property type="entry name" value="ATPase_P-typ_P_site"/>
</dbReference>
<dbReference type="GO" id="GO:0016020">
    <property type="term" value="C:membrane"/>
    <property type="evidence" value="ECO:0007669"/>
    <property type="project" value="UniProtKB-SubCell"/>
</dbReference>
<organism evidence="5">
    <name type="scientific">Pseudogymnoascus destructans</name>
    <dbReference type="NCBI Taxonomy" id="655981"/>
    <lineage>
        <taxon>Eukaryota</taxon>
        <taxon>Fungi</taxon>
        <taxon>Dikarya</taxon>
        <taxon>Ascomycota</taxon>
        <taxon>Pezizomycotina</taxon>
        <taxon>Leotiomycetes</taxon>
        <taxon>Thelebolales</taxon>
        <taxon>Thelebolaceae</taxon>
        <taxon>Pseudogymnoascus</taxon>
    </lineage>
</organism>
<proteinExistence type="predicted"/>
<evidence type="ECO:0000256" key="4">
    <source>
        <dbReference type="ARBA" id="ARBA00023136"/>
    </source>
</evidence>
<keyword evidence="3" id="KW-1133">Transmembrane helix</keyword>
<protein>
    <submittedName>
        <fullName evidence="5">Uncharacterized protein</fullName>
    </submittedName>
</protein>
<sequence length="118" mass="12871">MAGMTITSTTASTNIVATATSISTVLRLSAVLSLLKSYPRYLSLWLDKTGTLTMGKMTLDGSIGDFQPVVGLGINALVEPASVSRTRYRVLIGSVRFLRSHDSHHSLGRHQRPRHHLL</sequence>
<name>A0A176ZYA7_9PEZI</name>
<dbReference type="eggNOG" id="KOG0207">
    <property type="taxonomic scope" value="Eukaryota"/>
</dbReference>
<dbReference type="Proteomes" id="UP000077154">
    <property type="component" value="Unassembled WGS sequence"/>
</dbReference>
<reference evidence="5" key="1">
    <citation type="submission" date="2016-03" db="EMBL/GenBank/DDBJ databases">
        <title>Updated assembly of Pseudogymnoascus destructans, the fungus causing white-nose syndrome of bats.</title>
        <authorList>
            <person name="Palmer J.M."/>
            <person name="Drees K.P."/>
            <person name="Foster J.T."/>
            <person name="Lindner D.L."/>
        </authorList>
    </citation>
    <scope>NUCLEOTIDE SEQUENCE [LARGE SCALE GENOMIC DNA]</scope>
    <source>
        <strain evidence="5">20631-21</strain>
    </source>
</reference>
<evidence type="ECO:0000313" key="5">
    <source>
        <dbReference type="EMBL" id="OAF54290.1"/>
    </source>
</evidence>
<dbReference type="GeneID" id="36292392"/>
<keyword evidence="2" id="KW-0812">Transmembrane</keyword>
<evidence type="ECO:0000256" key="3">
    <source>
        <dbReference type="ARBA" id="ARBA00022989"/>
    </source>
</evidence>
<comment type="subcellular location">
    <subcellularLocation>
        <location evidence="1">Membrane</location>
    </subcellularLocation>
</comment>
<dbReference type="PROSITE" id="PS00154">
    <property type="entry name" value="ATPASE_E1_E2"/>
    <property type="match status" value="1"/>
</dbReference>
<dbReference type="RefSeq" id="XP_024319597.1">
    <property type="nucleotide sequence ID" value="XM_024472800.1"/>
</dbReference>
<dbReference type="OrthoDB" id="432719at2759"/>
<keyword evidence="4" id="KW-0472">Membrane</keyword>
<dbReference type="VEuPathDB" id="FungiDB:GMDG_08119"/>
<dbReference type="EMBL" id="KV441431">
    <property type="protein sequence ID" value="OAF54290.1"/>
    <property type="molecule type" value="Genomic_DNA"/>
</dbReference>
<dbReference type="AlphaFoldDB" id="A0A176ZYA7"/>